<proteinExistence type="inferred from homology"/>
<dbReference type="PANTHER" id="PTHR42691">
    <property type="entry name" value="ASPARTATE AMINOTRANSFERASE YHDR-RELATED"/>
    <property type="match status" value="1"/>
</dbReference>
<dbReference type="SUPFAM" id="SSF53383">
    <property type="entry name" value="PLP-dependent transferases"/>
    <property type="match status" value="1"/>
</dbReference>
<evidence type="ECO:0000313" key="3">
    <source>
        <dbReference type="EMBL" id="KLK91318.1"/>
    </source>
</evidence>
<dbReference type="CDD" id="cd00609">
    <property type="entry name" value="AAT_like"/>
    <property type="match status" value="1"/>
</dbReference>
<protein>
    <recommendedName>
        <fullName evidence="1">Aminotransferase</fullName>
        <ecNumber evidence="1">2.6.1.-</ecNumber>
    </recommendedName>
</protein>
<name>A0A0H1R845_9HYPH</name>
<dbReference type="GO" id="GO:0030170">
    <property type="term" value="F:pyridoxal phosphate binding"/>
    <property type="evidence" value="ECO:0007669"/>
    <property type="project" value="InterPro"/>
</dbReference>
<evidence type="ECO:0000313" key="4">
    <source>
        <dbReference type="Proteomes" id="UP000035489"/>
    </source>
</evidence>
<dbReference type="InterPro" id="IPR015421">
    <property type="entry name" value="PyrdxlP-dep_Trfase_major"/>
</dbReference>
<organism evidence="3 4">
    <name type="scientific">Microvirga vignae</name>
    <dbReference type="NCBI Taxonomy" id="1225564"/>
    <lineage>
        <taxon>Bacteria</taxon>
        <taxon>Pseudomonadati</taxon>
        <taxon>Pseudomonadota</taxon>
        <taxon>Alphaproteobacteria</taxon>
        <taxon>Hyphomicrobiales</taxon>
        <taxon>Methylobacteriaceae</taxon>
        <taxon>Microvirga</taxon>
    </lineage>
</organism>
<dbReference type="Proteomes" id="UP000035489">
    <property type="component" value="Unassembled WGS sequence"/>
</dbReference>
<dbReference type="OrthoDB" id="9804474at2"/>
<dbReference type="GO" id="GO:0008483">
    <property type="term" value="F:transaminase activity"/>
    <property type="evidence" value="ECO:0007669"/>
    <property type="project" value="UniProtKB-KW"/>
</dbReference>
<keyword evidence="1 3" id="KW-0032">Aminotransferase</keyword>
<comment type="caution">
    <text evidence="3">The sequence shown here is derived from an EMBL/GenBank/DDBJ whole genome shotgun (WGS) entry which is preliminary data.</text>
</comment>
<keyword evidence="1 3" id="KW-0808">Transferase</keyword>
<dbReference type="RefSeq" id="WP_047190951.1">
    <property type="nucleotide sequence ID" value="NZ_LCYG01000056.1"/>
</dbReference>
<dbReference type="PANTHER" id="PTHR42691:SF1">
    <property type="entry name" value="ASPARTATE AMINOTRANSFERASE YHDR-RELATED"/>
    <property type="match status" value="1"/>
</dbReference>
<dbReference type="InterPro" id="IPR004838">
    <property type="entry name" value="NHTrfase_class1_PyrdxlP-BS"/>
</dbReference>
<evidence type="ECO:0000259" key="2">
    <source>
        <dbReference type="Pfam" id="PF00155"/>
    </source>
</evidence>
<keyword evidence="4" id="KW-1185">Reference proteome</keyword>
<evidence type="ECO:0000256" key="1">
    <source>
        <dbReference type="RuleBase" id="RU000481"/>
    </source>
</evidence>
<dbReference type="AlphaFoldDB" id="A0A0H1R845"/>
<dbReference type="InterPro" id="IPR015424">
    <property type="entry name" value="PyrdxlP-dep_Trfase"/>
</dbReference>
<feature type="domain" description="Aminotransferase class I/classII large" evidence="2">
    <location>
        <begin position="37"/>
        <end position="382"/>
    </location>
</feature>
<comment type="similarity">
    <text evidence="1">Belongs to the class-I pyridoxal-phosphate-dependent aminotransferase family.</text>
</comment>
<comment type="cofactor">
    <cofactor evidence="1">
        <name>pyridoxal 5'-phosphate</name>
        <dbReference type="ChEBI" id="CHEBI:597326"/>
    </cofactor>
</comment>
<dbReference type="InterPro" id="IPR004839">
    <property type="entry name" value="Aminotransferase_I/II_large"/>
</dbReference>
<dbReference type="EMBL" id="LCYG01000056">
    <property type="protein sequence ID" value="KLK91318.1"/>
    <property type="molecule type" value="Genomic_DNA"/>
</dbReference>
<dbReference type="Gene3D" id="3.40.640.10">
    <property type="entry name" value="Type I PLP-dependent aspartate aminotransferase-like (Major domain)"/>
    <property type="match status" value="1"/>
</dbReference>
<dbReference type="STRING" id="1225564.AA309_20910"/>
<gene>
    <name evidence="3" type="ORF">AA309_20910</name>
</gene>
<reference evidence="3 4" key="1">
    <citation type="submission" date="2015-05" db="EMBL/GenBank/DDBJ databases">
        <title>Draft genome sequence of Microvirga vignae strain BR3299, a novel nitrogen fixing bacteria isolated from Brazil semi-aired region.</title>
        <authorList>
            <person name="Zilli J.E."/>
            <person name="Passos S.R."/>
            <person name="Leite J."/>
            <person name="Baldani J.I."/>
            <person name="Xavier G.R."/>
            <person name="Rumjaneck N.G."/>
            <person name="Simoes-Araujo J.L."/>
        </authorList>
    </citation>
    <scope>NUCLEOTIDE SEQUENCE [LARGE SCALE GENOMIC DNA]</scope>
    <source>
        <strain evidence="3 4">BR3299</strain>
    </source>
</reference>
<accession>A0A0H1R845</accession>
<dbReference type="Pfam" id="PF00155">
    <property type="entry name" value="Aminotran_1_2"/>
    <property type="match status" value="1"/>
</dbReference>
<dbReference type="PATRIC" id="fig|1225564.3.peg.5518"/>
<sequence length="401" mass="45158">MQVVSNRVCAAVDSFEPIRQFYFDSRYAERRGAPDICDFTFGNPHEMPLPGLVEAIRYHVVPHNKDWFAYKASEPELQTFLAERLTQELSLPFEPADIALTNGAMAAIAVAFRLLLDVGEEAIFSTPAWFCYEPMLLAADAVPRKVRLQGERYDLDLCAIEEAISSRTRLVIINTPHNPTGRIYSRDQLVALADLLDRASERIGRRIFLLSDEPYRRIRFDGHDFVSPAAVYPWTLISYSYGKVLLAPGQRLGYLALSPLMPSADKQALQSSLFATQMALGWCFPNAVMQYALPDLEGLSIDMHTLSAKRARMTEALEQAGYEVLRPEGTFYLFCRYPGGDGEQYWDALADRDVFVMPGRVMDVPDHFRISLTGSEPMIERSLPAFAEVAHAIQTERQAAE</sequence>
<dbReference type="EC" id="2.6.1.-" evidence="1"/>
<dbReference type="PROSITE" id="PS00105">
    <property type="entry name" value="AA_TRANSFER_CLASS_1"/>
    <property type="match status" value="1"/>
</dbReference>